<dbReference type="PANTHER" id="PTHR38663">
    <property type="match status" value="1"/>
</dbReference>
<dbReference type="Proteomes" id="UP000053681">
    <property type="component" value="Unassembled WGS sequence"/>
</dbReference>
<dbReference type="PANTHER" id="PTHR38663:SF1">
    <property type="entry name" value="L-ORNITHINE N(5)-MONOOXYGENASE"/>
    <property type="match status" value="1"/>
</dbReference>
<evidence type="ECO:0000313" key="1">
    <source>
        <dbReference type="EMBL" id="KSU87277.1"/>
    </source>
</evidence>
<dbReference type="EMBL" id="LNQP01000048">
    <property type="protein sequence ID" value="KSU87277.1"/>
    <property type="molecule type" value="Genomic_DNA"/>
</dbReference>
<sequence>MIYDWIRVFLATGFVQTLPEKQWLTPLIHEHKLHCSEYGCPIVSHSLQWGPNLYVTGALAELEVGPIPRNISGARQAAQLIVNSL</sequence>
<name>A0A0V8JK86_9BACI</name>
<keyword evidence="2" id="KW-1185">Reference proteome</keyword>
<comment type="caution">
    <text evidence="1">The sequence shown here is derived from an EMBL/GenBank/DDBJ whole genome shotgun (WGS) entry which is preliminary data.</text>
</comment>
<dbReference type="AlphaFoldDB" id="A0A0V8JK86"/>
<reference evidence="1 2" key="1">
    <citation type="submission" date="2015-11" db="EMBL/GenBank/DDBJ databases">
        <title>Bacillus caseinolyticus sp nov.</title>
        <authorList>
            <person name="Dastager S.G."/>
            <person name="Mawlankar R."/>
        </authorList>
    </citation>
    <scope>NUCLEOTIDE SEQUENCE [LARGE SCALE GENOMIC DNA]</scope>
    <source>
        <strain evidence="1 2">SGD-V-76</strain>
    </source>
</reference>
<gene>
    <name evidence="1" type="ORF">AS180_13935</name>
</gene>
<evidence type="ECO:0000313" key="2">
    <source>
        <dbReference type="Proteomes" id="UP000053681"/>
    </source>
</evidence>
<protein>
    <submittedName>
        <fullName evidence="1">Uncharacterized protein</fullName>
    </submittedName>
</protein>
<organism evidence="1 2">
    <name type="scientific">Priestia veravalensis</name>
    <dbReference type="NCBI Taxonomy" id="1414648"/>
    <lineage>
        <taxon>Bacteria</taxon>
        <taxon>Bacillati</taxon>
        <taxon>Bacillota</taxon>
        <taxon>Bacilli</taxon>
        <taxon>Bacillales</taxon>
        <taxon>Bacillaceae</taxon>
        <taxon>Priestia</taxon>
    </lineage>
</organism>
<accession>A0A0V8JK86</accession>
<dbReference type="RefSeq" id="WP_025911911.1">
    <property type="nucleotide sequence ID" value="NZ_KQ758663.1"/>
</dbReference>
<proteinExistence type="predicted"/>